<dbReference type="Pfam" id="PF00271">
    <property type="entry name" value="Helicase_C"/>
    <property type="match status" value="1"/>
</dbReference>
<comment type="function">
    <text evidence="9">Couples transcription and DNA repair by recognizing RNA polymerase (RNAP) stalled at DNA lesions. Mediates ATP-dependent release of RNAP and its truncated transcript from the DNA, and recruitment of nucleotide excision repair machinery to the damaged site.</text>
</comment>
<evidence type="ECO:0000256" key="10">
    <source>
        <dbReference type="SAM" id="Coils"/>
    </source>
</evidence>
<evidence type="ECO:0000256" key="8">
    <source>
        <dbReference type="ARBA" id="ARBA00023204"/>
    </source>
</evidence>
<keyword evidence="8 9" id="KW-0234">DNA repair</keyword>
<dbReference type="Pfam" id="PF17757">
    <property type="entry name" value="UvrB_inter"/>
    <property type="match status" value="1"/>
</dbReference>
<dbReference type="InterPro" id="IPR041471">
    <property type="entry name" value="UvrB_inter"/>
</dbReference>
<dbReference type="InterPro" id="IPR003711">
    <property type="entry name" value="CarD-like/TRCF_RID"/>
</dbReference>
<dbReference type="InterPro" id="IPR047112">
    <property type="entry name" value="RecG/Mfd"/>
</dbReference>
<evidence type="ECO:0000259" key="11">
    <source>
        <dbReference type="PROSITE" id="PS51192"/>
    </source>
</evidence>
<evidence type="ECO:0000256" key="6">
    <source>
        <dbReference type="ARBA" id="ARBA00022840"/>
    </source>
</evidence>
<dbReference type="PANTHER" id="PTHR47964:SF1">
    <property type="entry name" value="ATP-DEPENDENT DNA HELICASE HOMOLOG RECG, CHLOROPLASTIC"/>
    <property type="match status" value="1"/>
</dbReference>
<evidence type="ECO:0000313" key="14">
    <source>
        <dbReference type="Proteomes" id="UP000749471"/>
    </source>
</evidence>
<keyword evidence="4 9" id="KW-0378">Hydrolase</keyword>
<dbReference type="EMBL" id="JAHLPM010000013">
    <property type="protein sequence ID" value="MBU5439287.1"/>
    <property type="molecule type" value="Genomic_DNA"/>
</dbReference>
<dbReference type="SMART" id="SM01058">
    <property type="entry name" value="CarD_TRCF"/>
    <property type="match status" value="1"/>
</dbReference>
<dbReference type="InterPro" id="IPR004576">
    <property type="entry name" value="Mfd"/>
</dbReference>
<dbReference type="PROSITE" id="PS51192">
    <property type="entry name" value="HELICASE_ATP_BIND_1"/>
    <property type="match status" value="1"/>
</dbReference>
<evidence type="ECO:0000256" key="1">
    <source>
        <dbReference type="ARBA" id="ARBA00022490"/>
    </source>
</evidence>
<keyword evidence="2 9" id="KW-0547">Nucleotide-binding</keyword>
<dbReference type="InterPro" id="IPR001650">
    <property type="entry name" value="Helicase_C-like"/>
</dbReference>
<feature type="domain" description="Helicase ATP-binding" evidence="11">
    <location>
        <begin position="642"/>
        <end position="803"/>
    </location>
</feature>
<evidence type="ECO:0000256" key="5">
    <source>
        <dbReference type="ARBA" id="ARBA00022806"/>
    </source>
</evidence>
<comment type="caution">
    <text evidence="13">The sequence shown here is derived from an EMBL/GenBank/DDBJ whole genome shotgun (WGS) entry which is preliminary data.</text>
</comment>
<dbReference type="RefSeq" id="WP_216520993.1">
    <property type="nucleotide sequence ID" value="NZ_JAHLPM010000013.1"/>
</dbReference>
<dbReference type="EC" id="3.6.4.-" evidence="9"/>
<comment type="similarity">
    <text evidence="9">In the C-terminal section; belongs to the helicase family. RecG subfamily.</text>
</comment>
<dbReference type="SMART" id="SM00982">
    <property type="entry name" value="TRCF"/>
    <property type="match status" value="1"/>
</dbReference>
<comment type="subcellular location">
    <subcellularLocation>
        <location evidence="9">Cytoplasm</location>
    </subcellularLocation>
</comment>
<sequence length="1172" mass="135266">MPNFFLDPLKTLASYEKLIKDIENRNSPIATNGIIDENIGHIVYGLREHTGRQMLLITYDEVKGQKLYEDIKNFGEENVVLFPKKEVLFYDVEAFSYERSNQRLNVVSRLMEGEDLIVIAHIDAILDKLLNPNLFKKHTQLIKFGDTVDLNKITEIFISSGYERINMVEGVGQFSIRGGILDFFPPNSENPYRVELFDDEVDSIRTFDIRTQRSLEIVDYVFIPPVKEILILEDYREEIVKNLEKDLKRVNSKMKENSIEKQNIEEKFNKYVEALKENLYISNRDMILPFIPKEYLSNLINYFKEDSLIFIDEPKRVEEKVKNIKDEFNLKFTDLYEVGAVLPSHVNISYDYKDILDDIKNKICITNSALLKGNATLSPKSILNFSTKSMQSYHNKMEFLIEELNHYKYRGYKVVILSGTEERGKRLHSSLLDLGMETIFVEDKNKEIKSSQVYITSGSINGGFEYPAIKFVVISDKEIFGAAKKKARKFIKKDQEKIVSFSDLNVGDYVVHENHGIGQYEGVEQLDIQGIKKDYLTIRYKGQDKLYVPIDQMNLIQKYIGSDSIKPKVNRLSSAEWSKTKAKAKKAVEDMAKDLLELYAKRHNLKGYGFSKDSTWQRQFEDLFPYEETDAQLKSIIEIKKDMEKSKPMDRLLCGDVGYGKTEVALRAAFKAVMDGKQVAFLVPTTILAQQHYNTLMERFDTFPVKVAMLSRFRTPAEQKIAIEGIRKGTIDVAVGTHRLLSKDVEFKDLGLLIIDEEQRFGVKHKETLKKLKETVDVLTLTATPIPRTLHMSMVGIRDMSIIDEPPEERYPVQTYVVENNDQMIRDAILKEIGRGGQIYFVYNRVETIDKITSRLRALVPEATFAIGHGQMGERELEKVMMNFLNKEYDVLVCTTIIETGLDIPNVNTIIIYDADKMGLSQLYQLKGRVGRSNRIAYAYFTYEKNKVLSEVAEKRLRAIKDFTEFGSGFKIAMRDLEIRGAGNLLGLEQHGHIEAIGYDLYVKFLHETIRRLQGEVVEETLDTTIDLRVDGFIPVKYIEDEEQKIEVYKKIAAVESIDDYGELIDELIDRFGDVPKEVENLMDISYIKNLASKNHIKNIGQLEKEVVLEFISTENMSLELLHYLSKKYGRKITFDLSTSPSFRFRVKENILESLKELVEKINGFHKNENNI</sequence>
<dbReference type="Pfam" id="PF03461">
    <property type="entry name" value="TRCF"/>
    <property type="match status" value="1"/>
</dbReference>
<dbReference type="SMART" id="SM00490">
    <property type="entry name" value="HELICc"/>
    <property type="match status" value="1"/>
</dbReference>
<dbReference type="InterPro" id="IPR005118">
    <property type="entry name" value="TRCF_C"/>
</dbReference>
<protein>
    <recommendedName>
        <fullName evidence="9">Transcription-repair-coupling factor</fullName>
        <shortName evidence="9">TRCF</shortName>
        <ecNumber evidence="9">3.6.4.-</ecNumber>
    </recommendedName>
</protein>
<keyword evidence="10" id="KW-0175">Coiled coil</keyword>
<keyword evidence="3 9" id="KW-0227">DNA damage</keyword>
<feature type="coiled-coil region" evidence="10">
    <location>
        <begin position="240"/>
        <end position="267"/>
    </location>
</feature>
<reference evidence="13 14" key="1">
    <citation type="submission" date="2021-06" db="EMBL/GenBank/DDBJ databases">
        <authorList>
            <person name="Sun Q."/>
            <person name="Li D."/>
        </authorList>
    </citation>
    <scope>NUCLEOTIDE SEQUENCE [LARGE SCALE GENOMIC DNA]</scope>
    <source>
        <strain evidence="13 14">MSJ-40</strain>
    </source>
</reference>
<accession>A0ABS6E937</accession>
<keyword evidence="1 9" id="KW-0963">Cytoplasm</keyword>
<evidence type="ECO:0000256" key="3">
    <source>
        <dbReference type="ARBA" id="ARBA00022763"/>
    </source>
</evidence>
<gene>
    <name evidence="9 13" type="primary">mfd</name>
    <name evidence="13" type="ORF">KQI42_14785</name>
</gene>
<dbReference type="Pfam" id="PF02559">
    <property type="entry name" value="CarD_TRCF_RID"/>
    <property type="match status" value="1"/>
</dbReference>
<dbReference type="InterPro" id="IPR014001">
    <property type="entry name" value="Helicase_ATP-bd"/>
</dbReference>
<keyword evidence="5" id="KW-0347">Helicase</keyword>
<comment type="similarity">
    <text evidence="9">In the N-terminal section; belongs to the UvrB family.</text>
</comment>
<evidence type="ECO:0000256" key="9">
    <source>
        <dbReference type="HAMAP-Rule" id="MF_00969"/>
    </source>
</evidence>
<dbReference type="SMART" id="SM00487">
    <property type="entry name" value="DEXDc"/>
    <property type="match status" value="1"/>
</dbReference>
<evidence type="ECO:0000256" key="2">
    <source>
        <dbReference type="ARBA" id="ARBA00022741"/>
    </source>
</evidence>
<evidence type="ECO:0000256" key="7">
    <source>
        <dbReference type="ARBA" id="ARBA00023125"/>
    </source>
</evidence>
<organism evidence="13 14">
    <name type="scientific">Tissierella simiarum</name>
    <dbReference type="NCBI Taxonomy" id="2841534"/>
    <lineage>
        <taxon>Bacteria</taxon>
        <taxon>Bacillati</taxon>
        <taxon>Bacillota</taxon>
        <taxon>Tissierellia</taxon>
        <taxon>Tissierellales</taxon>
        <taxon>Tissierellaceae</taxon>
        <taxon>Tissierella</taxon>
    </lineage>
</organism>
<feature type="domain" description="Helicase C-terminal" evidence="12">
    <location>
        <begin position="824"/>
        <end position="978"/>
    </location>
</feature>
<name>A0ABS6E937_9FIRM</name>
<dbReference type="CDD" id="cd17991">
    <property type="entry name" value="DEXHc_TRCF"/>
    <property type="match status" value="1"/>
</dbReference>
<dbReference type="NCBIfam" id="TIGR00580">
    <property type="entry name" value="mfd"/>
    <property type="match status" value="1"/>
</dbReference>
<keyword evidence="14" id="KW-1185">Reference proteome</keyword>
<dbReference type="Pfam" id="PF00270">
    <property type="entry name" value="DEAD"/>
    <property type="match status" value="1"/>
</dbReference>
<dbReference type="Proteomes" id="UP000749471">
    <property type="component" value="Unassembled WGS sequence"/>
</dbReference>
<proteinExistence type="inferred from homology"/>
<keyword evidence="6 9" id="KW-0067">ATP-binding</keyword>
<dbReference type="PROSITE" id="PS51194">
    <property type="entry name" value="HELICASE_CTER"/>
    <property type="match status" value="1"/>
</dbReference>
<evidence type="ECO:0000256" key="4">
    <source>
        <dbReference type="ARBA" id="ARBA00022801"/>
    </source>
</evidence>
<evidence type="ECO:0000259" key="12">
    <source>
        <dbReference type="PROSITE" id="PS51194"/>
    </source>
</evidence>
<keyword evidence="7 9" id="KW-0238">DNA-binding</keyword>
<dbReference type="HAMAP" id="MF_00969">
    <property type="entry name" value="TRCF"/>
    <property type="match status" value="1"/>
</dbReference>
<dbReference type="InterPro" id="IPR011545">
    <property type="entry name" value="DEAD/DEAH_box_helicase_dom"/>
</dbReference>
<evidence type="ECO:0000313" key="13">
    <source>
        <dbReference type="EMBL" id="MBU5439287.1"/>
    </source>
</evidence>
<dbReference type="PANTHER" id="PTHR47964">
    <property type="entry name" value="ATP-DEPENDENT DNA HELICASE HOMOLOG RECG, CHLOROPLASTIC"/>
    <property type="match status" value="1"/>
</dbReference>